<name>A0A484ICM2_9ARCH</name>
<dbReference type="Proteomes" id="UP000294299">
    <property type="component" value="Chromosome NFRAN"/>
</dbReference>
<proteinExistence type="predicted"/>
<protein>
    <submittedName>
        <fullName evidence="1">Uncharacterized protein</fullName>
    </submittedName>
</protein>
<dbReference type="EMBL" id="LR216287">
    <property type="protein sequence ID" value="VFJ13420.1"/>
    <property type="molecule type" value="Genomic_DNA"/>
</dbReference>
<sequence>MHKDCKNLLELCKRNYLFAVDSKGDLVSLNDLSNLSSFSSIIMEISDEKGIIYRVPIKCCLDCGKKLLNQDKTI</sequence>
<dbReference type="KEGG" id="nfn:NFRAN_1098"/>
<keyword evidence="2" id="KW-1185">Reference proteome</keyword>
<accession>A0A484ICM2</accession>
<dbReference type="AlphaFoldDB" id="A0A484ICM2"/>
<reference evidence="1 2" key="1">
    <citation type="submission" date="2019-02" db="EMBL/GenBank/DDBJ databases">
        <authorList>
            <person name="Lehtovirta-Morley E L."/>
        </authorList>
    </citation>
    <scope>NUCLEOTIDE SEQUENCE [LARGE SCALE GENOMIC DNA]</scope>
    <source>
        <strain evidence="1">NFRAN1</strain>
    </source>
</reference>
<gene>
    <name evidence="1" type="ORF">NFRAN_1098</name>
</gene>
<evidence type="ECO:0000313" key="1">
    <source>
        <dbReference type="EMBL" id="VFJ13420.1"/>
    </source>
</evidence>
<evidence type="ECO:0000313" key="2">
    <source>
        <dbReference type="Proteomes" id="UP000294299"/>
    </source>
</evidence>
<organism evidence="1 2">
    <name type="scientific">Candidatus Nitrosocosmicus franklandianus</name>
    <dbReference type="NCBI Taxonomy" id="1798806"/>
    <lineage>
        <taxon>Archaea</taxon>
        <taxon>Nitrososphaerota</taxon>
        <taxon>Nitrososphaeria</taxon>
        <taxon>Nitrososphaerales</taxon>
        <taxon>Nitrososphaeraceae</taxon>
        <taxon>Candidatus Nitrosocosmicus</taxon>
    </lineage>
</organism>